<proteinExistence type="inferred from homology"/>
<dbReference type="PANTHER" id="PTHR43298:SF2">
    <property type="entry name" value="FMN_FAD EXPORTER YEEO-RELATED"/>
    <property type="match status" value="1"/>
</dbReference>
<keyword evidence="3" id="KW-0472">Membrane</keyword>
<dbReference type="GO" id="GO:0042910">
    <property type="term" value="F:xenobiotic transmembrane transporter activity"/>
    <property type="evidence" value="ECO:0007669"/>
    <property type="project" value="InterPro"/>
</dbReference>
<feature type="transmembrane region" description="Helical" evidence="3">
    <location>
        <begin position="237"/>
        <end position="262"/>
    </location>
</feature>
<keyword evidence="3" id="KW-1133">Transmembrane helix</keyword>
<evidence type="ECO:0000313" key="5">
    <source>
        <dbReference type="EMBL" id="VFT90585.1"/>
    </source>
</evidence>
<organism evidence="5 6">
    <name type="scientific">Aphanomyces stellatus</name>
    <dbReference type="NCBI Taxonomy" id="120398"/>
    <lineage>
        <taxon>Eukaryota</taxon>
        <taxon>Sar</taxon>
        <taxon>Stramenopiles</taxon>
        <taxon>Oomycota</taxon>
        <taxon>Saprolegniomycetes</taxon>
        <taxon>Saprolegniales</taxon>
        <taxon>Verrucalvaceae</taxon>
        <taxon>Aphanomyces</taxon>
    </lineage>
</organism>
<feature type="transmembrane region" description="Helical" evidence="3">
    <location>
        <begin position="46"/>
        <end position="67"/>
    </location>
</feature>
<protein>
    <submittedName>
        <fullName evidence="5">Aste57867_13752 protein</fullName>
    </submittedName>
</protein>
<keyword evidence="6" id="KW-1185">Reference proteome</keyword>
<sequence length="458" mass="49587">MAIVSTWVAARHLLHMAGMLSLNLLVNQVMMNTDTAFVGHLGTKELAGVGLANLWMMVPLLFVQSGLEALNTLSSEAHGAGDHALVGVWLQTALVYVGVCAVPLTLWYCVAVGHLIGLSMADPDIVAYGRDFARVMSFGLVPQLIYTSLTWSFASQDVVDEATVCACIAMVLNICLNQLFIHTFDFGFVGSPLATVVTQVLQLALFVGYTVWWKGYHRTFWHGWSPECIRYARVKEFVALAAPMGFSVSVDWATTATIGIFVAQLGAKVAAAYALLFGLSEVLYSAVGGFASANQILVAQALGEGDVDGAHRTLRLAGSIMFAMIVVSLVATMVLGRQMVSIWTDNVELIDFCMGALPSFAAFVFVYQVRYFLNSCLYAFSMPKVSSISNIVFSWTVAIPMSYVLPIAMGWGLSGLWWAEVLSGMCQVCTVAYFAFKCVVDHINPAESAAEKQHLLSA</sequence>
<dbReference type="NCBIfam" id="TIGR00797">
    <property type="entry name" value="matE"/>
    <property type="match status" value="1"/>
</dbReference>
<reference evidence="4" key="2">
    <citation type="submission" date="2019-06" db="EMBL/GenBank/DDBJ databases">
        <title>Genomics analysis of Aphanomyces spp. identifies a new class of oomycete effector associated with host adaptation.</title>
        <authorList>
            <person name="Gaulin E."/>
        </authorList>
    </citation>
    <scope>NUCLEOTIDE SEQUENCE</scope>
    <source>
        <strain evidence="4">CBS 578.67</strain>
    </source>
</reference>
<keyword evidence="3" id="KW-0812">Transmembrane</keyword>
<feature type="transmembrane region" description="Helical" evidence="3">
    <location>
        <begin position="356"/>
        <end position="380"/>
    </location>
</feature>
<dbReference type="Proteomes" id="UP000332933">
    <property type="component" value="Unassembled WGS sequence"/>
</dbReference>
<feature type="transmembrane region" description="Helical" evidence="3">
    <location>
        <begin position="193"/>
        <end position="216"/>
    </location>
</feature>
<dbReference type="InterPro" id="IPR050222">
    <property type="entry name" value="MATE_MdtK"/>
</dbReference>
<dbReference type="EMBL" id="VJMH01005480">
    <property type="protein sequence ID" value="KAF0695403.1"/>
    <property type="molecule type" value="Genomic_DNA"/>
</dbReference>
<evidence type="ECO:0000313" key="4">
    <source>
        <dbReference type="EMBL" id="KAF0695403.1"/>
    </source>
</evidence>
<dbReference type="GO" id="GO:0005886">
    <property type="term" value="C:plasma membrane"/>
    <property type="evidence" value="ECO:0007669"/>
    <property type="project" value="TreeGrafter"/>
</dbReference>
<accession>A0A485KYY2</accession>
<comment type="similarity">
    <text evidence="1">Belongs to the multi antimicrobial extrusion (MATE) (TC 2.A.66.1) family.</text>
</comment>
<dbReference type="AlphaFoldDB" id="A0A485KYY2"/>
<evidence type="ECO:0000256" key="2">
    <source>
        <dbReference type="ARBA" id="ARBA00022448"/>
    </source>
</evidence>
<gene>
    <name evidence="5" type="primary">Aste57867_13752</name>
    <name evidence="4" type="ORF">As57867_013702</name>
    <name evidence="5" type="ORF">ASTE57867_13752</name>
</gene>
<dbReference type="Pfam" id="PF01554">
    <property type="entry name" value="MatE"/>
    <property type="match status" value="2"/>
</dbReference>
<dbReference type="OrthoDB" id="2126698at2759"/>
<dbReference type="GO" id="GO:0015297">
    <property type="term" value="F:antiporter activity"/>
    <property type="evidence" value="ECO:0007669"/>
    <property type="project" value="InterPro"/>
</dbReference>
<dbReference type="EMBL" id="CAADRA010005501">
    <property type="protein sequence ID" value="VFT90585.1"/>
    <property type="molecule type" value="Genomic_DNA"/>
</dbReference>
<feature type="transmembrane region" description="Helical" evidence="3">
    <location>
        <begin position="392"/>
        <end position="411"/>
    </location>
</feature>
<feature type="transmembrane region" description="Helical" evidence="3">
    <location>
        <begin position="417"/>
        <end position="436"/>
    </location>
</feature>
<feature type="transmembrane region" description="Helical" evidence="3">
    <location>
        <begin position="162"/>
        <end position="181"/>
    </location>
</feature>
<feature type="transmembrane region" description="Helical" evidence="3">
    <location>
        <begin position="6"/>
        <end position="26"/>
    </location>
</feature>
<evidence type="ECO:0000256" key="1">
    <source>
        <dbReference type="ARBA" id="ARBA00010199"/>
    </source>
</evidence>
<name>A0A485KYY2_9STRA</name>
<feature type="transmembrane region" description="Helical" evidence="3">
    <location>
        <begin position="314"/>
        <end position="336"/>
    </location>
</feature>
<reference evidence="5 6" key="1">
    <citation type="submission" date="2019-03" db="EMBL/GenBank/DDBJ databases">
        <authorList>
            <person name="Gaulin E."/>
            <person name="Dumas B."/>
        </authorList>
    </citation>
    <scope>NUCLEOTIDE SEQUENCE [LARGE SCALE GENOMIC DNA]</scope>
    <source>
        <strain evidence="5">CBS 568.67</strain>
    </source>
</reference>
<dbReference type="InterPro" id="IPR002528">
    <property type="entry name" value="MATE_fam"/>
</dbReference>
<evidence type="ECO:0000256" key="3">
    <source>
        <dbReference type="SAM" id="Phobius"/>
    </source>
</evidence>
<feature type="transmembrane region" description="Helical" evidence="3">
    <location>
        <begin position="87"/>
        <end position="110"/>
    </location>
</feature>
<keyword evidence="2" id="KW-0813">Transport</keyword>
<evidence type="ECO:0000313" key="6">
    <source>
        <dbReference type="Proteomes" id="UP000332933"/>
    </source>
</evidence>
<dbReference type="PANTHER" id="PTHR43298">
    <property type="entry name" value="MULTIDRUG RESISTANCE PROTEIN NORM-RELATED"/>
    <property type="match status" value="1"/>
</dbReference>